<dbReference type="NCBIfam" id="TIGR00996">
    <property type="entry name" value="Mtu_fam_mce"/>
    <property type="match status" value="1"/>
</dbReference>
<dbReference type="RefSeq" id="WP_187684256.1">
    <property type="nucleotide sequence ID" value="NZ_AP023396.1"/>
</dbReference>
<evidence type="ECO:0000313" key="4">
    <source>
        <dbReference type="Proteomes" id="UP000516173"/>
    </source>
</evidence>
<dbReference type="InterPro" id="IPR005693">
    <property type="entry name" value="Mce"/>
</dbReference>
<protein>
    <submittedName>
        <fullName evidence="3">Putative Mce family protein</fullName>
    </submittedName>
</protein>
<evidence type="ECO:0000259" key="2">
    <source>
        <dbReference type="Pfam" id="PF11887"/>
    </source>
</evidence>
<organism evidence="3 4">
    <name type="scientific">Nocardia wallacei</name>
    <dbReference type="NCBI Taxonomy" id="480035"/>
    <lineage>
        <taxon>Bacteria</taxon>
        <taxon>Bacillati</taxon>
        <taxon>Actinomycetota</taxon>
        <taxon>Actinomycetes</taxon>
        <taxon>Mycobacteriales</taxon>
        <taxon>Nocardiaceae</taxon>
        <taxon>Nocardia</taxon>
    </lineage>
</organism>
<dbReference type="Pfam" id="PF02470">
    <property type="entry name" value="MlaD"/>
    <property type="match status" value="1"/>
</dbReference>
<dbReference type="PANTHER" id="PTHR33371:SF17">
    <property type="entry name" value="MCE-FAMILY PROTEIN MCE1B"/>
    <property type="match status" value="1"/>
</dbReference>
<evidence type="ECO:0000259" key="1">
    <source>
        <dbReference type="Pfam" id="PF02470"/>
    </source>
</evidence>
<dbReference type="InterPro" id="IPR003399">
    <property type="entry name" value="Mce/MlaD"/>
</dbReference>
<name>A0A7G1KQ06_9NOCA</name>
<feature type="domain" description="Mammalian cell entry C-terminal" evidence="2">
    <location>
        <begin position="117"/>
        <end position="230"/>
    </location>
</feature>
<dbReference type="AlphaFoldDB" id="A0A7G1KQ06"/>
<gene>
    <name evidence="3" type="ORF">NWFMUON74_51170</name>
</gene>
<dbReference type="GeneID" id="80349556"/>
<dbReference type="Pfam" id="PF11887">
    <property type="entry name" value="Mce4_CUP1"/>
    <property type="match status" value="1"/>
</dbReference>
<keyword evidence="4" id="KW-1185">Reference proteome</keyword>
<evidence type="ECO:0000313" key="3">
    <source>
        <dbReference type="EMBL" id="BCK57345.1"/>
    </source>
</evidence>
<feature type="domain" description="Mce/MlaD" evidence="1">
    <location>
        <begin position="37"/>
        <end position="110"/>
    </location>
</feature>
<dbReference type="InterPro" id="IPR024516">
    <property type="entry name" value="Mce_C"/>
</dbReference>
<sequence>MKTTRGAAWRFALFAAVIGLLLVAIVSVIRQPVDGETRTYTALFTDVNGLRAGDEVRLRGIAVGQVKNIALQGDKAKVRFDLATSAPLFDNSKLAVRYQNLVGQRYIDVQHAPEPGAPLRAGATVGVAHTVPSFDVTSLFNGLKPVLATLSPEKLNKFTTSMLAVIEGNGSGVGPALDAIGELAGYVTDRQRVITTLIRNMSQINDKIGGASAPLITLLGNAADIFDSLQRNVVGLIDFSLTAPPVLRPADSLLATLGFTENDNPDIEAILRLLIPDPQLVVDVLSRLPAALAALDASIPQRIPGSSPVCSKGNAAVPRPLQILLDGQRVSICNA</sequence>
<dbReference type="KEGG" id="nwl:NWFMUON74_51170"/>
<dbReference type="InterPro" id="IPR052336">
    <property type="entry name" value="MlaD_Phospholipid_Transporter"/>
</dbReference>
<dbReference type="Proteomes" id="UP000516173">
    <property type="component" value="Chromosome"/>
</dbReference>
<dbReference type="GO" id="GO:0051701">
    <property type="term" value="P:biological process involved in interaction with host"/>
    <property type="evidence" value="ECO:0007669"/>
    <property type="project" value="TreeGrafter"/>
</dbReference>
<proteinExistence type="predicted"/>
<dbReference type="PANTHER" id="PTHR33371">
    <property type="entry name" value="INTERMEMBRANE PHOSPHOLIPID TRANSPORT SYSTEM BINDING PROTEIN MLAD-RELATED"/>
    <property type="match status" value="1"/>
</dbReference>
<accession>A0A7G1KQ06</accession>
<dbReference type="EMBL" id="AP023396">
    <property type="protein sequence ID" value="BCK57345.1"/>
    <property type="molecule type" value="Genomic_DNA"/>
</dbReference>
<reference evidence="3 4" key="1">
    <citation type="submission" date="2020-08" db="EMBL/GenBank/DDBJ databases">
        <title>Genome Sequencing of Nocardia wallacei strain FMUON74 and assembly.</title>
        <authorList>
            <person name="Toyokawa M."/>
            <person name="Uesaka K."/>
        </authorList>
    </citation>
    <scope>NUCLEOTIDE SEQUENCE [LARGE SCALE GENOMIC DNA]</scope>
    <source>
        <strain evidence="3 4">FMUON74</strain>
    </source>
</reference>
<dbReference type="GO" id="GO:0005576">
    <property type="term" value="C:extracellular region"/>
    <property type="evidence" value="ECO:0007669"/>
    <property type="project" value="TreeGrafter"/>
</dbReference>